<dbReference type="EC" id="4.1.3.4" evidence="3"/>
<evidence type="ECO:0000313" key="8">
    <source>
        <dbReference type="EMBL" id="PWN33761.1"/>
    </source>
</evidence>
<reference evidence="8 9" key="1">
    <citation type="journal article" date="2018" name="Mol. Biol. Evol.">
        <title>Broad Genomic Sampling Reveals a Smut Pathogenic Ancestry of the Fungal Clade Ustilaginomycotina.</title>
        <authorList>
            <person name="Kijpornyongpan T."/>
            <person name="Mondo S.J."/>
            <person name="Barry K."/>
            <person name="Sandor L."/>
            <person name="Lee J."/>
            <person name="Lipzen A."/>
            <person name="Pangilinan J."/>
            <person name="LaButti K."/>
            <person name="Hainaut M."/>
            <person name="Henrissat B."/>
            <person name="Grigoriev I.V."/>
            <person name="Spatafora J.W."/>
            <person name="Aime M.C."/>
        </authorList>
    </citation>
    <scope>NUCLEOTIDE SEQUENCE [LARGE SCALE GENOMIC DNA]</scope>
    <source>
        <strain evidence="8 9">MCA 3882</strain>
    </source>
</reference>
<dbReference type="InterPro" id="IPR043594">
    <property type="entry name" value="HMGL"/>
</dbReference>
<proteinExistence type="inferred from homology"/>
<dbReference type="PANTHER" id="PTHR42738">
    <property type="entry name" value="HYDROXYMETHYLGLUTARYL-COA LYASE"/>
    <property type="match status" value="1"/>
</dbReference>
<keyword evidence="4" id="KW-0479">Metal-binding</keyword>
<dbReference type="EMBL" id="KZ819604">
    <property type="protein sequence ID" value="PWN33761.1"/>
    <property type="molecule type" value="Genomic_DNA"/>
</dbReference>
<dbReference type="PROSITE" id="PS50991">
    <property type="entry name" value="PYR_CT"/>
    <property type="match status" value="1"/>
</dbReference>
<dbReference type="InterPro" id="IPR013785">
    <property type="entry name" value="Aldolase_TIM"/>
</dbReference>
<evidence type="ECO:0000256" key="6">
    <source>
        <dbReference type="ARBA" id="ARBA00049877"/>
    </source>
</evidence>
<dbReference type="GO" id="GO:0046872">
    <property type="term" value="F:metal ion binding"/>
    <property type="evidence" value="ECO:0007669"/>
    <property type="project" value="UniProtKB-KW"/>
</dbReference>
<dbReference type="CDD" id="cd07938">
    <property type="entry name" value="DRE_TIM_HMGL"/>
    <property type="match status" value="1"/>
</dbReference>
<keyword evidence="5" id="KW-0456">Lyase</keyword>
<evidence type="ECO:0000256" key="1">
    <source>
        <dbReference type="ARBA" id="ARBA00005143"/>
    </source>
</evidence>
<dbReference type="NCBIfam" id="NF004283">
    <property type="entry name" value="PRK05692.1"/>
    <property type="match status" value="1"/>
</dbReference>
<dbReference type="Gene3D" id="3.20.20.70">
    <property type="entry name" value="Aldolase class I"/>
    <property type="match status" value="1"/>
</dbReference>
<accession>A0A316VCP4</accession>
<sequence length="340" mass="36382">MSIASQRTLLANSSKGEHVRIVEVSPRDGLQNEKGLIPASTKVELIHKLRKAGAECIESGSFVSPKWVPQMKDTAEILRTMRPDSTISHPVLVPNDKGLDLLLKLLEEYGSDKSAWPTDEIALFTAASEQFCKANTNCSIQESLQRLEKVSERALNAGLRVRGYISVVAHCPYQGKVKPEASGEIAEQLLQMGCYEVSLGDTVGSASPSEMREVLAKCLQKTSGKNGGDVSKYAAHCHDTMGTGLANVLALVREGVRSVDAAVGGLGGCPYSPGATGNIDTESVVYGLHAEGYETGIDLEEAAKIGQWISDQVGKQNNSSAGRAILARLARQEEEMSAKL</sequence>
<dbReference type="Pfam" id="PF00682">
    <property type="entry name" value="HMGL-like"/>
    <property type="match status" value="1"/>
</dbReference>
<dbReference type="GO" id="GO:0046951">
    <property type="term" value="P:ketone body biosynthetic process"/>
    <property type="evidence" value="ECO:0007669"/>
    <property type="project" value="TreeGrafter"/>
</dbReference>
<name>A0A316VCP4_9BASI</name>
<evidence type="ECO:0000256" key="2">
    <source>
        <dbReference type="ARBA" id="ARBA00009405"/>
    </source>
</evidence>
<dbReference type="SUPFAM" id="SSF51569">
    <property type="entry name" value="Aldolase"/>
    <property type="match status" value="1"/>
</dbReference>
<evidence type="ECO:0000256" key="5">
    <source>
        <dbReference type="ARBA" id="ARBA00023239"/>
    </source>
</evidence>
<protein>
    <recommendedName>
        <fullName evidence="3">hydroxymethylglutaryl-CoA lyase</fullName>
        <ecNumber evidence="3">4.1.3.4</ecNumber>
    </recommendedName>
</protein>
<evidence type="ECO:0000256" key="3">
    <source>
        <dbReference type="ARBA" id="ARBA00012910"/>
    </source>
</evidence>
<evidence type="ECO:0000259" key="7">
    <source>
        <dbReference type="PROSITE" id="PS50991"/>
    </source>
</evidence>
<dbReference type="GO" id="GO:0004419">
    <property type="term" value="F:hydroxymethylglutaryl-CoA lyase activity"/>
    <property type="evidence" value="ECO:0007669"/>
    <property type="project" value="UniProtKB-EC"/>
</dbReference>
<dbReference type="STRING" id="1280837.A0A316VCP4"/>
<gene>
    <name evidence="8" type="ORF">FA14DRAFT_165032</name>
</gene>
<dbReference type="InParanoid" id="A0A316VCP4"/>
<comment type="similarity">
    <text evidence="2">Belongs to the HMG-CoA lyase family.</text>
</comment>
<evidence type="ECO:0000256" key="4">
    <source>
        <dbReference type="ARBA" id="ARBA00022723"/>
    </source>
</evidence>
<dbReference type="OrthoDB" id="1905920at2759"/>
<dbReference type="UniPathway" id="UPA00896">
    <property type="reaction ID" value="UER00863"/>
</dbReference>
<dbReference type="GO" id="GO:0006552">
    <property type="term" value="P:L-leucine catabolic process"/>
    <property type="evidence" value="ECO:0007669"/>
    <property type="project" value="TreeGrafter"/>
</dbReference>
<dbReference type="PANTHER" id="PTHR42738:SF7">
    <property type="entry name" value="HYDROXYMETHYLGLUTARYL-COA LYASE"/>
    <property type="match status" value="1"/>
</dbReference>
<dbReference type="AlphaFoldDB" id="A0A316VCP4"/>
<comment type="catalytic activity">
    <reaction evidence="6">
        <text>(3S)-3-hydroxy-3-methylglutaryl-CoA = acetoacetate + acetyl-CoA</text>
        <dbReference type="Rhea" id="RHEA:24404"/>
        <dbReference type="ChEBI" id="CHEBI:13705"/>
        <dbReference type="ChEBI" id="CHEBI:43074"/>
        <dbReference type="ChEBI" id="CHEBI:57288"/>
        <dbReference type="EC" id="4.1.3.4"/>
    </reaction>
</comment>
<dbReference type="FunFam" id="3.20.20.70:FF:000071">
    <property type="entry name" value="Hydroxymethylglutaryl-CoA lyase"/>
    <property type="match status" value="1"/>
</dbReference>
<feature type="domain" description="Pyruvate carboxyltransferase" evidence="7">
    <location>
        <begin position="19"/>
        <end position="303"/>
    </location>
</feature>
<dbReference type="GeneID" id="37021708"/>
<dbReference type="Proteomes" id="UP000245771">
    <property type="component" value="Unassembled WGS sequence"/>
</dbReference>
<comment type="pathway">
    <text evidence="1">Metabolic intermediate metabolism; (S)-3-hydroxy-3-methylglutaryl-CoA degradation; acetoacetate from (S)-3-hydroxy-3-methylglutaryl-CoA: step 1/1.</text>
</comment>
<evidence type="ECO:0000313" key="9">
    <source>
        <dbReference type="Proteomes" id="UP000245771"/>
    </source>
</evidence>
<dbReference type="InterPro" id="IPR000891">
    <property type="entry name" value="PYR_CT"/>
</dbReference>
<keyword evidence="9" id="KW-1185">Reference proteome</keyword>
<dbReference type="RefSeq" id="XP_025354063.1">
    <property type="nucleotide sequence ID" value="XM_025499927.1"/>
</dbReference>
<organism evidence="8 9">
    <name type="scientific">Meira miltonrushii</name>
    <dbReference type="NCBI Taxonomy" id="1280837"/>
    <lineage>
        <taxon>Eukaryota</taxon>
        <taxon>Fungi</taxon>
        <taxon>Dikarya</taxon>
        <taxon>Basidiomycota</taxon>
        <taxon>Ustilaginomycotina</taxon>
        <taxon>Exobasidiomycetes</taxon>
        <taxon>Exobasidiales</taxon>
        <taxon>Brachybasidiaceae</taxon>
        <taxon>Meira</taxon>
    </lineage>
</organism>